<keyword evidence="3" id="KW-0804">Transcription</keyword>
<dbReference type="Gene3D" id="3.40.50.10490">
    <property type="entry name" value="Glucose-6-phosphate isomerase like protein, domain 1"/>
    <property type="match status" value="1"/>
</dbReference>
<dbReference type="AlphaFoldDB" id="A0A9D2BB42"/>
<sequence>MRSEIKLLIEAKYGDLRISEQKAADYILNDLSIVSKMSLRELSDQCNVSQPTVLRMVKAIGFAGFKEFRNAVIAETARNEGTTTVHHPMYGFPLEKEDRLEDVPRKIVTTTAKVLEDNLKNISIKTYKKIIEILKNARMIDIYSVENSNVAARDLLTKLLYLGLNCRHMDDDYHQRICAGNLTEEDAAIGISYSGCSRDTVEAIKAAKKSKATTIVITNFRDSIISRYADYLICTSQEQLFYGDAIFSRTSQLVLVDMIYMGLLLSDYDRYSKRLDASSKLIRNKAYMDEEF</sequence>
<dbReference type="PROSITE" id="PS51464">
    <property type="entry name" value="SIS"/>
    <property type="match status" value="1"/>
</dbReference>
<dbReference type="Pfam" id="PF01418">
    <property type="entry name" value="HTH_6"/>
    <property type="match status" value="1"/>
</dbReference>
<comment type="caution">
    <text evidence="6">The sequence shown here is derived from an EMBL/GenBank/DDBJ whole genome shotgun (WGS) entry which is preliminary data.</text>
</comment>
<organism evidence="6 7">
    <name type="scientific">Candidatus Anaerostipes excrementavium</name>
    <dbReference type="NCBI Taxonomy" id="2838463"/>
    <lineage>
        <taxon>Bacteria</taxon>
        <taxon>Bacillati</taxon>
        <taxon>Bacillota</taxon>
        <taxon>Clostridia</taxon>
        <taxon>Lachnospirales</taxon>
        <taxon>Lachnospiraceae</taxon>
        <taxon>Anaerostipes</taxon>
    </lineage>
</organism>
<accession>A0A9D2BB42</accession>
<dbReference type="Proteomes" id="UP000886721">
    <property type="component" value="Unassembled WGS sequence"/>
</dbReference>
<dbReference type="PROSITE" id="PS51071">
    <property type="entry name" value="HTH_RPIR"/>
    <property type="match status" value="1"/>
</dbReference>
<dbReference type="SUPFAM" id="SSF46689">
    <property type="entry name" value="Homeodomain-like"/>
    <property type="match status" value="1"/>
</dbReference>
<dbReference type="GO" id="GO:1901135">
    <property type="term" value="P:carbohydrate derivative metabolic process"/>
    <property type="evidence" value="ECO:0007669"/>
    <property type="project" value="InterPro"/>
</dbReference>
<dbReference type="InterPro" id="IPR036388">
    <property type="entry name" value="WH-like_DNA-bd_sf"/>
</dbReference>
<feature type="domain" description="SIS" evidence="5">
    <location>
        <begin position="130"/>
        <end position="269"/>
    </location>
</feature>
<dbReference type="EMBL" id="DXEM01000036">
    <property type="protein sequence ID" value="HIX68879.1"/>
    <property type="molecule type" value="Genomic_DNA"/>
</dbReference>
<dbReference type="SUPFAM" id="SSF53697">
    <property type="entry name" value="SIS domain"/>
    <property type="match status" value="1"/>
</dbReference>
<feature type="domain" description="HTH rpiR-type" evidence="4">
    <location>
        <begin position="3"/>
        <end position="79"/>
    </location>
</feature>
<dbReference type="Pfam" id="PF01380">
    <property type="entry name" value="SIS"/>
    <property type="match status" value="1"/>
</dbReference>
<evidence type="ECO:0000259" key="4">
    <source>
        <dbReference type="PROSITE" id="PS51071"/>
    </source>
</evidence>
<evidence type="ECO:0000256" key="1">
    <source>
        <dbReference type="ARBA" id="ARBA00023015"/>
    </source>
</evidence>
<dbReference type="InterPro" id="IPR009057">
    <property type="entry name" value="Homeodomain-like_sf"/>
</dbReference>
<reference evidence="6" key="2">
    <citation type="submission" date="2021-04" db="EMBL/GenBank/DDBJ databases">
        <authorList>
            <person name="Gilroy R."/>
        </authorList>
    </citation>
    <scope>NUCLEOTIDE SEQUENCE</scope>
    <source>
        <strain evidence="6">CHK191-13928</strain>
    </source>
</reference>
<dbReference type="PANTHER" id="PTHR30514:SF1">
    <property type="entry name" value="HTH-TYPE TRANSCRIPTIONAL REGULATOR HEXR-RELATED"/>
    <property type="match status" value="1"/>
</dbReference>
<dbReference type="InterPro" id="IPR001347">
    <property type="entry name" value="SIS_dom"/>
</dbReference>
<protein>
    <submittedName>
        <fullName evidence="6">MurR/RpiR family transcriptional regulator</fullName>
    </submittedName>
</protein>
<dbReference type="GO" id="GO:0003700">
    <property type="term" value="F:DNA-binding transcription factor activity"/>
    <property type="evidence" value="ECO:0007669"/>
    <property type="project" value="InterPro"/>
</dbReference>
<evidence type="ECO:0000256" key="2">
    <source>
        <dbReference type="ARBA" id="ARBA00023125"/>
    </source>
</evidence>
<dbReference type="CDD" id="cd05013">
    <property type="entry name" value="SIS_RpiR"/>
    <property type="match status" value="1"/>
</dbReference>
<name>A0A9D2BB42_9FIRM</name>
<dbReference type="GO" id="GO:0097367">
    <property type="term" value="F:carbohydrate derivative binding"/>
    <property type="evidence" value="ECO:0007669"/>
    <property type="project" value="InterPro"/>
</dbReference>
<dbReference type="InterPro" id="IPR035472">
    <property type="entry name" value="RpiR-like_SIS"/>
</dbReference>
<dbReference type="InterPro" id="IPR047640">
    <property type="entry name" value="RpiR-like"/>
</dbReference>
<evidence type="ECO:0000256" key="3">
    <source>
        <dbReference type="ARBA" id="ARBA00023163"/>
    </source>
</evidence>
<keyword evidence="1" id="KW-0805">Transcription regulation</keyword>
<dbReference type="PANTHER" id="PTHR30514">
    <property type="entry name" value="GLUCOKINASE"/>
    <property type="match status" value="1"/>
</dbReference>
<evidence type="ECO:0000313" key="6">
    <source>
        <dbReference type="EMBL" id="HIX68879.1"/>
    </source>
</evidence>
<dbReference type="GO" id="GO:0003677">
    <property type="term" value="F:DNA binding"/>
    <property type="evidence" value="ECO:0007669"/>
    <property type="project" value="UniProtKB-KW"/>
</dbReference>
<proteinExistence type="predicted"/>
<evidence type="ECO:0000259" key="5">
    <source>
        <dbReference type="PROSITE" id="PS51464"/>
    </source>
</evidence>
<dbReference type="InterPro" id="IPR046348">
    <property type="entry name" value="SIS_dom_sf"/>
</dbReference>
<keyword evidence="2" id="KW-0238">DNA-binding</keyword>
<reference evidence="6" key="1">
    <citation type="journal article" date="2021" name="PeerJ">
        <title>Extensive microbial diversity within the chicken gut microbiome revealed by metagenomics and culture.</title>
        <authorList>
            <person name="Gilroy R."/>
            <person name="Ravi A."/>
            <person name="Getino M."/>
            <person name="Pursley I."/>
            <person name="Horton D.L."/>
            <person name="Alikhan N.F."/>
            <person name="Baker D."/>
            <person name="Gharbi K."/>
            <person name="Hall N."/>
            <person name="Watson M."/>
            <person name="Adriaenssens E.M."/>
            <person name="Foster-Nyarko E."/>
            <person name="Jarju S."/>
            <person name="Secka A."/>
            <person name="Antonio M."/>
            <person name="Oren A."/>
            <person name="Chaudhuri R.R."/>
            <person name="La Ragione R."/>
            <person name="Hildebrand F."/>
            <person name="Pallen M.J."/>
        </authorList>
    </citation>
    <scope>NUCLEOTIDE SEQUENCE</scope>
    <source>
        <strain evidence="6">CHK191-13928</strain>
    </source>
</reference>
<gene>
    <name evidence="6" type="ORF">H9735_12265</name>
</gene>
<dbReference type="Gene3D" id="1.10.10.10">
    <property type="entry name" value="Winged helix-like DNA-binding domain superfamily/Winged helix DNA-binding domain"/>
    <property type="match status" value="1"/>
</dbReference>
<dbReference type="InterPro" id="IPR000281">
    <property type="entry name" value="HTH_RpiR"/>
</dbReference>
<evidence type="ECO:0000313" key="7">
    <source>
        <dbReference type="Proteomes" id="UP000886721"/>
    </source>
</evidence>